<feature type="compositionally biased region" description="Gly residues" evidence="1">
    <location>
        <begin position="117"/>
        <end position="134"/>
    </location>
</feature>
<dbReference type="Proteomes" id="UP000237481">
    <property type="component" value="Unassembled WGS sequence"/>
</dbReference>
<feature type="compositionally biased region" description="Basic and acidic residues" evidence="1">
    <location>
        <begin position="49"/>
        <end position="68"/>
    </location>
</feature>
<feature type="compositionally biased region" description="Basic and acidic residues" evidence="1">
    <location>
        <begin position="144"/>
        <end position="163"/>
    </location>
</feature>
<keyword evidence="4" id="KW-1185">Reference proteome</keyword>
<dbReference type="AlphaFoldDB" id="A0A2S4KZS3"/>
<dbReference type="EMBL" id="PKSG01000419">
    <property type="protein sequence ID" value="POR35684.1"/>
    <property type="molecule type" value="Genomic_DNA"/>
</dbReference>
<evidence type="ECO:0000313" key="3">
    <source>
        <dbReference type="EMBL" id="POR35684.1"/>
    </source>
</evidence>
<evidence type="ECO:0000256" key="2">
    <source>
        <dbReference type="SAM" id="SignalP"/>
    </source>
</evidence>
<evidence type="ECO:0000313" key="4">
    <source>
        <dbReference type="Proteomes" id="UP000237481"/>
    </source>
</evidence>
<comment type="caution">
    <text evidence="3">The sequence shown here is derived from an EMBL/GenBank/DDBJ whole genome shotgun (WGS) entry which is preliminary data.</text>
</comment>
<organism evidence="3 4">
    <name type="scientific">Tolypocladium paradoxum</name>
    <dbReference type="NCBI Taxonomy" id="94208"/>
    <lineage>
        <taxon>Eukaryota</taxon>
        <taxon>Fungi</taxon>
        <taxon>Dikarya</taxon>
        <taxon>Ascomycota</taxon>
        <taxon>Pezizomycotina</taxon>
        <taxon>Sordariomycetes</taxon>
        <taxon>Hypocreomycetidae</taxon>
        <taxon>Hypocreales</taxon>
        <taxon>Ophiocordycipitaceae</taxon>
        <taxon>Tolypocladium</taxon>
    </lineage>
</organism>
<protein>
    <submittedName>
        <fullName evidence="3">Uncharacterized protein</fullName>
    </submittedName>
</protein>
<gene>
    <name evidence="3" type="ORF">TPAR_04099</name>
</gene>
<feature type="signal peptide" evidence="2">
    <location>
        <begin position="1"/>
        <end position="26"/>
    </location>
</feature>
<feature type="chain" id="PRO_5015653983" evidence="2">
    <location>
        <begin position="27"/>
        <end position="163"/>
    </location>
</feature>
<accession>A0A2S4KZS3</accession>
<sequence length="163" mass="16933">MAHHVGFSRAFSPLAIIILSFKRISAVSRSSSSSYLYQLSRRFGHKTGDHAARQELDGHAQPADGDHGPRRRRAGLHPVDELPPRPQGVVKPRRPRQAQAGLAGQAEEGLGPLEAGAGVGQRGGRPGGPPGARGRGPAAGADEAGGRGDEQGGDEHAGCHVEV</sequence>
<feature type="compositionally biased region" description="Low complexity" evidence="1">
    <location>
        <begin position="97"/>
        <end position="116"/>
    </location>
</feature>
<feature type="region of interest" description="Disordered" evidence="1">
    <location>
        <begin position="49"/>
        <end position="163"/>
    </location>
</feature>
<proteinExistence type="predicted"/>
<reference evidence="3 4" key="1">
    <citation type="submission" date="2018-01" db="EMBL/GenBank/DDBJ databases">
        <title>Harnessing the power of phylogenomics to disentangle the directionality and signatures of interkingdom host jumping in the parasitic fungal genus Tolypocladium.</title>
        <authorList>
            <person name="Quandt C.A."/>
            <person name="Patterson W."/>
            <person name="Spatafora J.W."/>
        </authorList>
    </citation>
    <scope>NUCLEOTIDE SEQUENCE [LARGE SCALE GENOMIC DNA]</scope>
    <source>
        <strain evidence="3 4">NRBC 100945</strain>
    </source>
</reference>
<keyword evidence="2" id="KW-0732">Signal</keyword>
<evidence type="ECO:0000256" key="1">
    <source>
        <dbReference type="SAM" id="MobiDB-lite"/>
    </source>
</evidence>
<name>A0A2S4KZS3_9HYPO</name>